<evidence type="ECO:0000313" key="3">
    <source>
        <dbReference type="EMBL" id="XDI35973.1"/>
    </source>
</evidence>
<accession>A0AB39BQA4</accession>
<gene>
    <name evidence="3" type="ORF">AB3N04_14855</name>
</gene>
<feature type="domain" description="Peptidase S9 prolyl oligopeptidase catalytic" evidence="2">
    <location>
        <begin position="68"/>
        <end position="260"/>
    </location>
</feature>
<dbReference type="PANTHER" id="PTHR43265">
    <property type="entry name" value="ESTERASE ESTD"/>
    <property type="match status" value="1"/>
</dbReference>
<dbReference type="PROSITE" id="PS00708">
    <property type="entry name" value="PRO_ENDOPEP_SER"/>
    <property type="match status" value="1"/>
</dbReference>
<dbReference type="InterPro" id="IPR002471">
    <property type="entry name" value="Pept_S9_AS"/>
</dbReference>
<dbReference type="InterPro" id="IPR001375">
    <property type="entry name" value="Peptidase_S9_cat"/>
</dbReference>
<protein>
    <submittedName>
        <fullName evidence="3">Alpha/beta hydrolase family protein</fullName>
        <ecNumber evidence="3">3.4.-.-</ecNumber>
    </submittedName>
</protein>
<dbReference type="Pfam" id="PF00326">
    <property type="entry name" value="Peptidase_S9"/>
    <property type="match status" value="1"/>
</dbReference>
<dbReference type="InterPro" id="IPR029058">
    <property type="entry name" value="AB_hydrolase_fold"/>
</dbReference>
<dbReference type="InterPro" id="IPR053145">
    <property type="entry name" value="AB_hydrolase_Est10"/>
</dbReference>
<dbReference type="GO" id="GO:0004252">
    <property type="term" value="F:serine-type endopeptidase activity"/>
    <property type="evidence" value="ECO:0007669"/>
    <property type="project" value="InterPro"/>
</dbReference>
<dbReference type="SUPFAM" id="SSF53474">
    <property type="entry name" value="alpha/beta-Hydrolases"/>
    <property type="match status" value="1"/>
</dbReference>
<proteinExistence type="predicted"/>
<reference evidence="3" key="1">
    <citation type="submission" date="2024-07" db="EMBL/GenBank/DDBJ databases">
        <title>Identification and characteristics of an arsenic-resistant bacterial isolate, which belongs to a novel species.</title>
        <authorList>
            <person name="Juszczyk A."/>
            <person name="Kowalczyk A."/>
            <person name="Was K."/>
            <person name="Kosowicz W."/>
            <person name="Budzyn A."/>
            <person name="Latowski D."/>
        </authorList>
    </citation>
    <scope>NUCLEOTIDE SEQUENCE</scope>
    <source>
        <strain evidence="3">As8PL</strain>
    </source>
</reference>
<dbReference type="Gene3D" id="3.40.50.1820">
    <property type="entry name" value="alpha/beta hydrolase"/>
    <property type="match status" value="1"/>
</dbReference>
<dbReference type="GO" id="GO:0006508">
    <property type="term" value="P:proteolysis"/>
    <property type="evidence" value="ECO:0007669"/>
    <property type="project" value="InterPro"/>
</dbReference>
<evidence type="ECO:0000259" key="2">
    <source>
        <dbReference type="Pfam" id="PF00326"/>
    </source>
</evidence>
<name>A0AB39BQA4_9BACI</name>
<keyword evidence="1 3" id="KW-0378">Hydrolase</keyword>
<dbReference type="RefSeq" id="WP_368503484.1">
    <property type="nucleotide sequence ID" value="NZ_CP162551.1"/>
</dbReference>
<dbReference type="EC" id="3.4.-.-" evidence="3"/>
<dbReference type="EMBL" id="CP162551">
    <property type="protein sequence ID" value="XDI35973.1"/>
    <property type="molecule type" value="Genomic_DNA"/>
</dbReference>
<organism evidence="3">
    <name type="scientific">Alkalihalophilus sp. As8PL</name>
    <dbReference type="NCBI Taxonomy" id="3237103"/>
    <lineage>
        <taxon>Bacteria</taxon>
        <taxon>Bacillati</taxon>
        <taxon>Bacillota</taxon>
        <taxon>Bacilli</taxon>
        <taxon>Bacillales</taxon>
        <taxon>Bacillaceae</taxon>
        <taxon>Alkalihalophilus</taxon>
    </lineage>
</organism>
<dbReference type="AlphaFoldDB" id="A0AB39BQA4"/>
<dbReference type="PANTHER" id="PTHR43265:SF1">
    <property type="entry name" value="ESTERASE ESTD"/>
    <property type="match status" value="1"/>
</dbReference>
<evidence type="ECO:0000256" key="1">
    <source>
        <dbReference type="ARBA" id="ARBA00022801"/>
    </source>
</evidence>
<dbReference type="GO" id="GO:0052689">
    <property type="term" value="F:carboxylic ester hydrolase activity"/>
    <property type="evidence" value="ECO:0007669"/>
    <property type="project" value="TreeGrafter"/>
</dbReference>
<sequence>MQNRIIHKQKIPSPHPAIELFLITYWSEGLKVKGYLAEPVSSHPLPGLVYLRGGIKNVGMVRIQRLIQWASEGFVVIAPFYRGNKGGEGQEDFAGRDREDANTACEILLQHPSVNPKSVHVLGFSRGGVMALLVALKHKEVASLISWNGVTDMFLTYEERVDLRRMMKRVIGGTPNKFPDRYRFRTPLDQLCSIQSSVLIIHGAKDQHVSIEHAYRLERALIEQSKDVHTWYYSTYDHHFPPKRQQQILQQAAQWMKQQVRE</sequence>